<dbReference type="InterPro" id="IPR050364">
    <property type="entry name" value="Cytochrome_P450_fung"/>
</dbReference>
<dbReference type="Proteomes" id="UP001498398">
    <property type="component" value="Unassembled WGS sequence"/>
</dbReference>
<name>A0ABR1JFB2_9AGAR</name>
<keyword evidence="3" id="KW-0349">Heme</keyword>
<dbReference type="InterPro" id="IPR001128">
    <property type="entry name" value="Cyt_P450"/>
</dbReference>
<evidence type="ECO:0000256" key="4">
    <source>
        <dbReference type="ARBA" id="ARBA00022723"/>
    </source>
</evidence>
<gene>
    <name evidence="9" type="ORF">VKT23_009115</name>
</gene>
<comment type="caution">
    <text evidence="9">The sequence shown here is derived from an EMBL/GenBank/DDBJ whole genome shotgun (WGS) entry which is preliminary data.</text>
</comment>
<evidence type="ECO:0000256" key="2">
    <source>
        <dbReference type="ARBA" id="ARBA00010617"/>
    </source>
</evidence>
<evidence type="ECO:0000256" key="8">
    <source>
        <dbReference type="SAM" id="SignalP"/>
    </source>
</evidence>
<proteinExistence type="inferred from homology"/>
<dbReference type="SUPFAM" id="SSF48264">
    <property type="entry name" value="Cytochrome P450"/>
    <property type="match status" value="1"/>
</dbReference>
<keyword evidence="6" id="KW-0408">Iron</keyword>
<protein>
    <recommendedName>
        <fullName evidence="11">Cytochrome P450</fullName>
    </recommendedName>
</protein>
<evidence type="ECO:0000313" key="10">
    <source>
        <dbReference type="Proteomes" id="UP001498398"/>
    </source>
</evidence>
<dbReference type="EMBL" id="JBANRG010000015">
    <property type="protein sequence ID" value="KAK7460392.1"/>
    <property type="molecule type" value="Genomic_DNA"/>
</dbReference>
<keyword evidence="8" id="KW-0732">Signal</keyword>
<organism evidence="9 10">
    <name type="scientific">Marasmiellus scandens</name>
    <dbReference type="NCBI Taxonomy" id="2682957"/>
    <lineage>
        <taxon>Eukaryota</taxon>
        <taxon>Fungi</taxon>
        <taxon>Dikarya</taxon>
        <taxon>Basidiomycota</taxon>
        <taxon>Agaricomycotina</taxon>
        <taxon>Agaricomycetes</taxon>
        <taxon>Agaricomycetidae</taxon>
        <taxon>Agaricales</taxon>
        <taxon>Marasmiineae</taxon>
        <taxon>Omphalotaceae</taxon>
        <taxon>Marasmiellus</taxon>
    </lineage>
</organism>
<keyword evidence="7" id="KW-0503">Monooxygenase</keyword>
<dbReference type="Gene3D" id="1.10.630.10">
    <property type="entry name" value="Cytochrome P450"/>
    <property type="match status" value="1"/>
</dbReference>
<reference evidence="9 10" key="1">
    <citation type="submission" date="2024-01" db="EMBL/GenBank/DDBJ databases">
        <title>A draft genome for the cacao thread blight pathogen Marasmiellus scandens.</title>
        <authorList>
            <person name="Baruah I.K."/>
            <person name="Leung J."/>
            <person name="Bukari Y."/>
            <person name="Amoako-Attah I."/>
            <person name="Meinhardt L.W."/>
            <person name="Bailey B.A."/>
            <person name="Cohen S.P."/>
        </authorList>
    </citation>
    <scope>NUCLEOTIDE SEQUENCE [LARGE SCALE GENOMIC DNA]</scope>
    <source>
        <strain evidence="9 10">GH-19</strain>
    </source>
</reference>
<evidence type="ECO:0000256" key="3">
    <source>
        <dbReference type="ARBA" id="ARBA00022617"/>
    </source>
</evidence>
<accession>A0ABR1JFB2</accession>
<dbReference type="Pfam" id="PF00067">
    <property type="entry name" value="p450"/>
    <property type="match status" value="1"/>
</dbReference>
<feature type="signal peptide" evidence="8">
    <location>
        <begin position="1"/>
        <end position="19"/>
    </location>
</feature>
<sequence length="277" mass="32009">MGISTVLLLVPVLWILYRGFFNRVNPPLPPGPKGLPLVGSLLDFMRDKSSKPQYAKYLDMGKTYNSDVLHINVLGDHTIVLNSVKATDELLEKRSAIYSDRPPMYMVNDLAGWHWDPAHLRYSDHWRLHRKLLHQYFQPRAVNAYHPFQRKEASVLLRKLLQSPDDLHSHVRQRAGSIILRVSYGMTSQEDKDYYTVVANRAIQGLIQAANHGSYLVDFFPLLKYVPSWFPGAEFKRKAKVWAQYATELREGPWKKLQSATASCWDKYSQLLCDRIP</sequence>
<evidence type="ECO:0000313" key="9">
    <source>
        <dbReference type="EMBL" id="KAK7460392.1"/>
    </source>
</evidence>
<evidence type="ECO:0000256" key="5">
    <source>
        <dbReference type="ARBA" id="ARBA00023002"/>
    </source>
</evidence>
<keyword evidence="5" id="KW-0560">Oxidoreductase</keyword>
<comment type="similarity">
    <text evidence="2">Belongs to the cytochrome P450 family.</text>
</comment>
<evidence type="ECO:0000256" key="6">
    <source>
        <dbReference type="ARBA" id="ARBA00023004"/>
    </source>
</evidence>
<feature type="chain" id="PRO_5047442533" description="Cytochrome P450" evidence="8">
    <location>
        <begin position="20"/>
        <end position="277"/>
    </location>
</feature>
<keyword evidence="4" id="KW-0479">Metal-binding</keyword>
<evidence type="ECO:0000256" key="1">
    <source>
        <dbReference type="ARBA" id="ARBA00001971"/>
    </source>
</evidence>
<evidence type="ECO:0000256" key="7">
    <source>
        <dbReference type="ARBA" id="ARBA00023033"/>
    </source>
</evidence>
<evidence type="ECO:0008006" key="11">
    <source>
        <dbReference type="Google" id="ProtNLM"/>
    </source>
</evidence>
<keyword evidence="10" id="KW-1185">Reference proteome</keyword>
<comment type="cofactor">
    <cofactor evidence="1">
        <name>heme</name>
        <dbReference type="ChEBI" id="CHEBI:30413"/>
    </cofactor>
</comment>
<dbReference type="PANTHER" id="PTHR46300:SF7">
    <property type="entry name" value="P450, PUTATIVE (EUROFUNG)-RELATED"/>
    <property type="match status" value="1"/>
</dbReference>
<dbReference type="PANTHER" id="PTHR46300">
    <property type="entry name" value="P450, PUTATIVE (EUROFUNG)-RELATED-RELATED"/>
    <property type="match status" value="1"/>
</dbReference>
<dbReference type="InterPro" id="IPR036396">
    <property type="entry name" value="Cyt_P450_sf"/>
</dbReference>